<name>A0ABM1DT59_PRICU</name>
<keyword evidence="5" id="KW-0256">Endoplasmic reticulum</keyword>
<evidence type="ECO:0000256" key="5">
    <source>
        <dbReference type="ARBA" id="ARBA00022824"/>
    </source>
</evidence>
<dbReference type="InterPro" id="IPR051987">
    <property type="entry name" value="Sigma-2_receptor-like"/>
</dbReference>
<evidence type="ECO:0000256" key="3">
    <source>
        <dbReference type="ARBA" id="ARBA00018102"/>
    </source>
</evidence>
<evidence type="ECO:0000259" key="10">
    <source>
        <dbReference type="PROSITE" id="PS51751"/>
    </source>
</evidence>
<evidence type="ECO:0000256" key="6">
    <source>
        <dbReference type="ARBA" id="ARBA00022989"/>
    </source>
</evidence>
<evidence type="ECO:0000256" key="2">
    <source>
        <dbReference type="ARBA" id="ARBA00009096"/>
    </source>
</evidence>
<evidence type="ECO:0000256" key="9">
    <source>
        <dbReference type="PIRNR" id="PIRNR031032"/>
    </source>
</evidence>
<keyword evidence="6 9" id="KW-1133">Transmembrane helix</keyword>
<dbReference type="InterPro" id="IPR016964">
    <property type="entry name" value="Sigma2_recept"/>
</dbReference>
<evidence type="ECO:0000256" key="7">
    <source>
        <dbReference type="ARBA" id="ARBA00023136"/>
    </source>
</evidence>
<dbReference type="PANTHER" id="PTHR31204:SF1">
    <property type="entry name" value="SIGMA INTRACELLULAR RECEPTOR 2"/>
    <property type="match status" value="1"/>
</dbReference>
<feature type="transmembrane region" description="Helical" evidence="9">
    <location>
        <begin position="141"/>
        <end position="159"/>
    </location>
</feature>
<evidence type="ECO:0000256" key="8">
    <source>
        <dbReference type="ARBA" id="ARBA00031073"/>
    </source>
</evidence>
<organism evidence="11 12">
    <name type="scientific">Priapulus caudatus</name>
    <name type="common">Priapulid worm</name>
    <dbReference type="NCBI Taxonomy" id="37621"/>
    <lineage>
        <taxon>Eukaryota</taxon>
        <taxon>Metazoa</taxon>
        <taxon>Ecdysozoa</taxon>
        <taxon>Scalidophora</taxon>
        <taxon>Priapulida</taxon>
        <taxon>Priapulimorpha</taxon>
        <taxon>Priapulimorphida</taxon>
        <taxon>Priapulidae</taxon>
        <taxon>Priapulus</taxon>
    </lineage>
</organism>
<comment type="subcellular location">
    <subcellularLocation>
        <location evidence="1">Endoplasmic reticulum membrane</location>
        <topology evidence="1">Multi-pass membrane protein</topology>
    </subcellularLocation>
</comment>
<dbReference type="PANTHER" id="PTHR31204">
    <property type="entry name" value="SIGMA INTRACELLULAR RECEPTOR 2"/>
    <property type="match status" value="1"/>
</dbReference>
<feature type="transmembrane region" description="Helical" evidence="9">
    <location>
        <begin position="7"/>
        <end position="29"/>
    </location>
</feature>
<feature type="transmembrane region" description="Helical" evidence="9">
    <location>
        <begin position="95"/>
        <end position="117"/>
    </location>
</feature>
<evidence type="ECO:0000313" key="12">
    <source>
        <dbReference type="RefSeq" id="XP_014663130.1"/>
    </source>
</evidence>
<evidence type="ECO:0000256" key="4">
    <source>
        <dbReference type="ARBA" id="ARBA00022692"/>
    </source>
</evidence>
<accession>A0ABM1DT59</accession>
<keyword evidence="4 9" id="KW-0812">Transmembrane</keyword>
<feature type="domain" description="EXPERA" evidence="10">
    <location>
        <begin position="5"/>
        <end position="158"/>
    </location>
</feature>
<keyword evidence="11" id="KW-1185">Reference proteome</keyword>
<dbReference type="Pfam" id="PF05241">
    <property type="entry name" value="EBP"/>
    <property type="match status" value="1"/>
</dbReference>
<protein>
    <recommendedName>
        <fullName evidence="3">Sigma intracellular receptor 2</fullName>
    </recommendedName>
    <alternativeName>
        <fullName evidence="8">Transmembrane protein 97</fullName>
    </alternativeName>
</protein>
<feature type="transmembrane region" description="Helical" evidence="9">
    <location>
        <begin position="60"/>
        <end position="83"/>
    </location>
</feature>
<evidence type="ECO:0000313" key="11">
    <source>
        <dbReference type="Proteomes" id="UP000695022"/>
    </source>
</evidence>
<dbReference type="GeneID" id="106805873"/>
<dbReference type="PIRSF" id="PIRSF031032">
    <property type="entry name" value="TMP_97_prd"/>
    <property type="match status" value="1"/>
</dbReference>
<proteinExistence type="inferred from homology"/>
<dbReference type="RefSeq" id="XP_014663130.1">
    <property type="nucleotide sequence ID" value="XM_014807644.1"/>
</dbReference>
<reference evidence="12" key="1">
    <citation type="submission" date="2025-08" db="UniProtKB">
        <authorList>
            <consortium name="RefSeq"/>
        </authorList>
    </citation>
    <scope>IDENTIFICATION</scope>
</reference>
<sequence>MDGVLDFIFVLYFASHIPVTILIDSQILLPNRLFPETLLDVVNWYSRELKDPAIIERPSWFLSLIGCELAFQLPFFFFALYAFWKGYSKNRWIRIPAIIYSSHVATTLVPIFAHLFFNDFTRSQVAGAGAIAGPETLTEKLILFGIYAPYFVVPMMLLCKMLFETEPLTATYERDRLTKLKNK</sequence>
<keyword evidence="7 9" id="KW-0472">Membrane</keyword>
<dbReference type="Proteomes" id="UP000695022">
    <property type="component" value="Unplaced"/>
</dbReference>
<evidence type="ECO:0000256" key="1">
    <source>
        <dbReference type="ARBA" id="ARBA00004477"/>
    </source>
</evidence>
<dbReference type="PROSITE" id="PS51751">
    <property type="entry name" value="EXPERA"/>
    <property type="match status" value="1"/>
</dbReference>
<comment type="similarity">
    <text evidence="2">Belongs to the TMEM97/sigma-2 receptor family.</text>
</comment>
<gene>
    <name evidence="12" type="primary">LOC106805873</name>
</gene>
<dbReference type="InterPro" id="IPR033118">
    <property type="entry name" value="EXPERA"/>
</dbReference>